<keyword evidence="11" id="KW-0732">Signal</keyword>
<feature type="non-terminal residue" evidence="12">
    <location>
        <position position="1"/>
    </location>
</feature>
<comment type="cofactor">
    <cofactor evidence="1 9">
        <name>heme</name>
        <dbReference type="ChEBI" id="CHEBI:30413"/>
    </cofactor>
</comment>
<evidence type="ECO:0000256" key="2">
    <source>
        <dbReference type="ARBA" id="ARBA00005179"/>
    </source>
</evidence>
<dbReference type="InterPro" id="IPR017972">
    <property type="entry name" value="Cyt_P450_CS"/>
</dbReference>
<comment type="caution">
    <text evidence="12">The sequence shown here is derived from an EMBL/GenBank/DDBJ whole genome shotgun (WGS) entry which is preliminary data.</text>
</comment>
<dbReference type="PRINTS" id="PR00463">
    <property type="entry name" value="EP450I"/>
</dbReference>
<dbReference type="InterPro" id="IPR002401">
    <property type="entry name" value="Cyt_P450_E_grp-I"/>
</dbReference>
<accession>A0A9W8M6G5</accession>
<name>A0A9W8M6G5_9AGAR</name>
<keyword evidence="4 9" id="KW-0349">Heme</keyword>
<comment type="pathway">
    <text evidence="2">Secondary metabolite biosynthesis.</text>
</comment>
<evidence type="ECO:0000256" key="9">
    <source>
        <dbReference type="PIRSR" id="PIRSR602401-1"/>
    </source>
</evidence>
<evidence type="ECO:0000256" key="8">
    <source>
        <dbReference type="ARBA" id="ARBA00023033"/>
    </source>
</evidence>
<dbReference type="Gene3D" id="1.10.630.10">
    <property type="entry name" value="Cytochrome P450"/>
    <property type="match status" value="1"/>
</dbReference>
<dbReference type="PROSITE" id="PS00086">
    <property type="entry name" value="CYTOCHROME_P450"/>
    <property type="match status" value="1"/>
</dbReference>
<feature type="binding site" description="axial binding residue" evidence="9">
    <location>
        <position position="421"/>
    </location>
    <ligand>
        <name>heme</name>
        <dbReference type="ChEBI" id="CHEBI:30413"/>
    </ligand>
    <ligandPart>
        <name>Fe</name>
        <dbReference type="ChEBI" id="CHEBI:18248"/>
    </ligandPart>
</feature>
<dbReference type="GO" id="GO:0005506">
    <property type="term" value="F:iron ion binding"/>
    <property type="evidence" value="ECO:0007669"/>
    <property type="project" value="InterPro"/>
</dbReference>
<keyword evidence="7 9" id="KW-0408">Iron</keyword>
<dbReference type="PANTHER" id="PTHR46300:SF7">
    <property type="entry name" value="P450, PUTATIVE (EUROFUNG)-RELATED"/>
    <property type="match status" value="1"/>
</dbReference>
<evidence type="ECO:0000256" key="6">
    <source>
        <dbReference type="ARBA" id="ARBA00023002"/>
    </source>
</evidence>
<protein>
    <recommendedName>
        <fullName evidence="14">Cytochrome P450</fullName>
    </recommendedName>
</protein>
<dbReference type="AlphaFoldDB" id="A0A9W8M6G5"/>
<dbReference type="GO" id="GO:0020037">
    <property type="term" value="F:heme binding"/>
    <property type="evidence" value="ECO:0007669"/>
    <property type="project" value="InterPro"/>
</dbReference>
<evidence type="ECO:0000256" key="10">
    <source>
        <dbReference type="RuleBase" id="RU000461"/>
    </source>
</evidence>
<keyword evidence="8 10" id="KW-0503">Monooxygenase</keyword>
<dbReference type="InterPro" id="IPR001128">
    <property type="entry name" value="Cyt_P450"/>
</dbReference>
<keyword evidence="13" id="KW-1185">Reference proteome</keyword>
<dbReference type="EMBL" id="JANBPK010001824">
    <property type="protein sequence ID" value="KAJ2920645.1"/>
    <property type="molecule type" value="Genomic_DNA"/>
</dbReference>
<gene>
    <name evidence="12" type="ORF">H1R20_g16447</name>
</gene>
<keyword evidence="6 10" id="KW-0560">Oxidoreductase</keyword>
<evidence type="ECO:0000256" key="5">
    <source>
        <dbReference type="ARBA" id="ARBA00022723"/>
    </source>
</evidence>
<organism evidence="12 13">
    <name type="scientific">Candolleomyces eurysporus</name>
    <dbReference type="NCBI Taxonomy" id="2828524"/>
    <lineage>
        <taxon>Eukaryota</taxon>
        <taxon>Fungi</taxon>
        <taxon>Dikarya</taxon>
        <taxon>Basidiomycota</taxon>
        <taxon>Agaricomycotina</taxon>
        <taxon>Agaricomycetes</taxon>
        <taxon>Agaricomycetidae</taxon>
        <taxon>Agaricales</taxon>
        <taxon>Agaricineae</taxon>
        <taxon>Psathyrellaceae</taxon>
        <taxon>Candolleomyces</taxon>
    </lineage>
</organism>
<evidence type="ECO:0000256" key="7">
    <source>
        <dbReference type="ARBA" id="ARBA00023004"/>
    </source>
</evidence>
<evidence type="ECO:0000256" key="11">
    <source>
        <dbReference type="SAM" id="SignalP"/>
    </source>
</evidence>
<dbReference type="PRINTS" id="PR00385">
    <property type="entry name" value="P450"/>
</dbReference>
<feature type="signal peptide" evidence="11">
    <location>
        <begin position="1"/>
        <end position="23"/>
    </location>
</feature>
<dbReference type="CDD" id="cd11065">
    <property type="entry name" value="CYP64-like"/>
    <property type="match status" value="1"/>
</dbReference>
<evidence type="ECO:0008006" key="14">
    <source>
        <dbReference type="Google" id="ProtNLM"/>
    </source>
</evidence>
<evidence type="ECO:0000256" key="4">
    <source>
        <dbReference type="ARBA" id="ARBA00022617"/>
    </source>
</evidence>
<dbReference type="OrthoDB" id="2789670at2759"/>
<dbReference type="PANTHER" id="PTHR46300">
    <property type="entry name" value="P450, PUTATIVE (EUROFUNG)-RELATED-RELATED"/>
    <property type="match status" value="1"/>
</dbReference>
<proteinExistence type="inferred from homology"/>
<sequence length="479" mass="53743">MWDSCLILLSGLGLAVVVKGIVAEKKRNPRGLPLPPGPKGLPLLGNIFQLPQVLPWEGYRDLCKEYGDIMYLNALGQGILVLGSQRRAVDLLDKRATNYSDRPVIPIADMMNFGWNFGLMPYGGMWRQHRRSFHQLLNNNVVQRYHPIIYEETKAFLRILKSHPEGVFEHLQSLFGTTIMRTAYGFDDLRQNESLIHNAETLSSAFIEAAVPGKFLVNIFPFLKHVPSWLPGAGFQKHFAELAQLSFKTVNSPFEEAKRDFNRAELETVARNVCSVAYIAGVDTASSSGIALLYVLASYPHVQAKAQAEIDTVIGSDRLPLVTDRAELPYVHAIVKEVSRWYTVVPLGVAHANAEADEYEGYFIPKGTFVLQNNWAMMHDPELFDQPFEFNPERYLRKDGQIDPSVPDAEAAAFGHGRRICPGRHFSNDTLFAMAAFLLATYNVSAPKDEDGNVIPMKLELKNPAIRGKTFNLILIRNM</sequence>
<evidence type="ECO:0000313" key="13">
    <source>
        <dbReference type="Proteomes" id="UP001140091"/>
    </source>
</evidence>
<dbReference type="Proteomes" id="UP001140091">
    <property type="component" value="Unassembled WGS sequence"/>
</dbReference>
<dbReference type="InterPro" id="IPR036396">
    <property type="entry name" value="Cyt_P450_sf"/>
</dbReference>
<dbReference type="Pfam" id="PF00067">
    <property type="entry name" value="p450"/>
    <property type="match status" value="1"/>
</dbReference>
<dbReference type="SUPFAM" id="SSF48264">
    <property type="entry name" value="Cytochrome P450"/>
    <property type="match status" value="1"/>
</dbReference>
<dbReference type="GO" id="GO:0016705">
    <property type="term" value="F:oxidoreductase activity, acting on paired donors, with incorporation or reduction of molecular oxygen"/>
    <property type="evidence" value="ECO:0007669"/>
    <property type="project" value="InterPro"/>
</dbReference>
<comment type="similarity">
    <text evidence="3 10">Belongs to the cytochrome P450 family.</text>
</comment>
<keyword evidence="5 9" id="KW-0479">Metal-binding</keyword>
<dbReference type="GO" id="GO:0004497">
    <property type="term" value="F:monooxygenase activity"/>
    <property type="evidence" value="ECO:0007669"/>
    <property type="project" value="UniProtKB-KW"/>
</dbReference>
<feature type="chain" id="PRO_5040951633" description="Cytochrome P450" evidence="11">
    <location>
        <begin position="24"/>
        <end position="479"/>
    </location>
</feature>
<evidence type="ECO:0000256" key="1">
    <source>
        <dbReference type="ARBA" id="ARBA00001971"/>
    </source>
</evidence>
<dbReference type="InterPro" id="IPR050364">
    <property type="entry name" value="Cytochrome_P450_fung"/>
</dbReference>
<evidence type="ECO:0000313" key="12">
    <source>
        <dbReference type="EMBL" id="KAJ2920645.1"/>
    </source>
</evidence>
<reference evidence="12" key="1">
    <citation type="submission" date="2022-06" db="EMBL/GenBank/DDBJ databases">
        <title>Genome Sequence of Candolleomyces eurysporus.</title>
        <authorList>
            <person name="Buettner E."/>
        </authorList>
    </citation>
    <scope>NUCLEOTIDE SEQUENCE</scope>
    <source>
        <strain evidence="12">VTCC 930004</strain>
    </source>
</reference>
<evidence type="ECO:0000256" key="3">
    <source>
        <dbReference type="ARBA" id="ARBA00010617"/>
    </source>
</evidence>